<protein>
    <submittedName>
        <fullName evidence="1">Uncharacterized protein</fullName>
    </submittedName>
</protein>
<evidence type="ECO:0000313" key="1">
    <source>
        <dbReference type="EMBL" id="KAK0442993.1"/>
    </source>
</evidence>
<organism evidence="1 2">
    <name type="scientific">Armillaria borealis</name>
    <dbReference type="NCBI Taxonomy" id="47425"/>
    <lineage>
        <taxon>Eukaryota</taxon>
        <taxon>Fungi</taxon>
        <taxon>Dikarya</taxon>
        <taxon>Basidiomycota</taxon>
        <taxon>Agaricomycotina</taxon>
        <taxon>Agaricomycetes</taxon>
        <taxon>Agaricomycetidae</taxon>
        <taxon>Agaricales</taxon>
        <taxon>Marasmiineae</taxon>
        <taxon>Physalacriaceae</taxon>
        <taxon>Armillaria</taxon>
    </lineage>
</organism>
<accession>A0AA39JMA2</accession>
<name>A0AA39JMA2_9AGAR</name>
<dbReference type="AlphaFoldDB" id="A0AA39JMA2"/>
<reference evidence="1" key="1">
    <citation type="submission" date="2023-06" db="EMBL/GenBank/DDBJ databases">
        <authorList>
            <consortium name="Lawrence Berkeley National Laboratory"/>
            <person name="Ahrendt S."/>
            <person name="Sahu N."/>
            <person name="Indic B."/>
            <person name="Wong-Bajracharya J."/>
            <person name="Merenyi Z."/>
            <person name="Ke H.-M."/>
            <person name="Monk M."/>
            <person name="Kocsube S."/>
            <person name="Drula E."/>
            <person name="Lipzen A."/>
            <person name="Balint B."/>
            <person name="Henrissat B."/>
            <person name="Andreopoulos B."/>
            <person name="Martin F.M."/>
            <person name="Harder C.B."/>
            <person name="Rigling D."/>
            <person name="Ford K.L."/>
            <person name="Foster G.D."/>
            <person name="Pangilinan J."/>
            <person name="Papanicolaou A."/>
            <person name="Barry K."/>
            <person name="LaButti K."/>
            <person name="Viragh M."/>
            <person name="Koriabine M."/>
            <person name="Yan M."/>
            <person name="Riley R."/>
            <person name="Champramary S."/>
            <person name="Plett K.L."/>
            <person name="Tsai I.J."/>
            <person name="Slot J."/>
            <person name="Sipos G."/>
            <person name="Plett J."/>
            <person name="Nagy L.G."/>
            <person name="Grigoriev I.V."/>
        </authorList>
    </citation>
    <scope>NUCLEOTIDE SEQUENCE</scope>
    <source>
        <strain evidence="1">FPL87.14</strain>
    </source>
</reference>
<dbReference type="InterPro" id="IPR036537">
    <property type="entry name" value="Adaptor_Cbl_N_dom_sf"/>
</dbReference>
<dbReference type="EMBL" id="JAUEPT010000024">
    <property type="protein sequence ID" value="KAK0442993.1"/>
    <property type="molecule type" value="Genomic_DNA"/>
</dbReference>
<dbReference type="CDD" id="cd21037">
    <property type="entry name" value="MLKL_NTD"/>
    <property type="match status" value="1"/>
</dbReference>
<dbReference type="Proteomes" id="UP001175226">
    <property type="component" value="Unassembled WGS sequence"/>
</dbReference>
<gene>
    <name evidence="1" type="ORF">EV421DRAFT_1903953</name>
</gene>
<keyword evidence="2" id="KW-1185">Reference proteome</keyword>
<dbReference type="GO" id="GO:0007166">
    <property type="term" value="P:cell surface receptor signaling pathway"/>
    <property type="evidence" value="ECO:0007669"/>
    <property type="project" value="InterPro"/>
</dbReference>
<comment type="caution">
    <text evidence="1">The sequence shown here is derived from an EMBL/GenBank/DDBJ whole genome shotgun (WGS) entry which is preliminary data.</text>
</comment>
<evidence type="ECO:0000313" key="2">
    <source>
        <dbReference type="Proteomes" id="UP001175226"/>
    </source>
</evidence>
<dbReference type="InterPro" id="IPR059179">
    <property type="entry name" value="MLKL-like_MCAfunc"/>
</dbReference>
<proteinExistence type="predicted"/>
<sequence>MCIHQRWFMAKFYTFSKKSVETAIPSLQVAAAGLTPVPALGLATDIILSILEIAYQSQQNAGTSREIANRCLRARITLSEHLQGTEITPRLLDSIRRFEADLHDVQETVERYKHKKRINRFFYSKSYNDDLQRLGKRIDETLSVFQINKLLSLDEVCVKIYTSVQRLEAAPRPEGASVDIVQRNHFTPCEEIINGPGYSLQKAEMRSGNIVTIRVFTGCKAKSTWEALNKFDLNVMHPNLPHLIGTSSSDERGALYSVYDLDIKDSVEGVIVAKMSQDVDEIIYMCARVIHGISSALNNLSEQARLFDMGAEDFDIFWDARGRVVLAIHPEVASSSTALVSPGDHTLKLLGVMDGICSNIFRTVNHTRYDDHPERTVAVTTTAIPPHEDISCSKSLLSRSSNETAITPRRELFWQLVPGRDTNLRKISQECGSFMRLRQPVRRLHAIDDPTVLNHHGTGYRREELILTDAILDNNVVVHSTPPSRVFFWNTKGQVERGVVRSTFRHVDGTLMLEIKMGYPGSWGRNIVLPAAGVSADPSQDYQAIAFSKKRTNLQWLPLPEFYENGGHKYK</sequence>
<dbReference type="Gene3D" id="1.20.930.20">
    <property type="entry name" value="Adaptor protein Cbl, N-terminal domain"/>
    <property type="match status" value="1"/>
</dbReference>